<feature type="coiled-coil region" evidence="1">
    <location>
        <begin position="99"/>
        <end position="126"/>
    </location>
</feature>
<accession>A0AAW2RAP1</accession>
<reference evidence="3" key="1">
    <citation type="submission" date="2020-06" db="EMBL/GenBank/DDBJ databases">
        <authorList>
            <person name="Li T."/>
            <person name="Hu X."/>
            <person name="Zhang T."/>
            <person name="Song X."/>
            <person name="Zhang H."/>
            <person name="Dai N."/>
            <person name="Sheng W."/>
            <person name="Hou X."/>
            <person name="Wei L."/>
        </authorList>
    </citation>
    <scope>NUCLEOTIDE SEQUENCE</scope>
    <source>
        <strain evidence="3">G02</strain>
        <tissue evidence="3">Leaf</tissue>
    </source>
</reference>
<dbReference type="EMBL" id="JACGWJ010000013">
    <property type="protein sequence ID" value="KAL0377310.1"/>
    <property type="molecule type" value="Genomic_DNA"/>
</dbReference>
<sequence>MMKTKKLRRSLQETSQVDVQKQVMLENGLLSSTKESFAVHSSYSNTDKSKHLRSVRSSLDSTRSNGSIRSNHFSVTDTARGSISSERKDSKAFIKETRNLLSDSRIQQLEQKIKRLEGELMEAASLENSKSGRGTAAKSIVSGLVLVAKACGNDVPRLTFWLSNSIVLRVIVNKSFGDSQLPISVGPDARKLSDKNGKKKSSPLKWESFPSKSTRGNIEDSVGEWENPPMFAAALEKVEAWIFSRIIESLWWQTFTPHMQSGAAKAIRRSMDSDSGKSYRRTSSSIDQQGNFSLELWKMAFRDACERICPVRAAGHDCGCLHVLSKLIMEQLIARLDVAMFNAILRESADEIPTDPIADPISDAEVLPIPAGKASFGAGAQLKNAIGNWSRWLTDLFGIDAGDDDFLENENSSEASDDDERSSRDTSSKSFHLLNALSDLMMLPKDMLLSRTIRKEVCPTFGPTLLRRILNSFVPDEFCPDPIPGVVLEALNSEDSFDSDEDPTVNFPCAAAAIVYQTPSADWVANIFGEISSHPKLTRSGSSVLKKSQTSDDELDELDSPLKPIILDSFQSSPSAVRPAWASKENGSQNTVRYQLLREVWMNSE</sequence>
<feature type="compositionally biased region" description="Polar residues" evidence="2">
    <location>
        <begin position="55"/>
        <end position="82"/>
    </location>
</feature>
<name>A0AAW2RAP1_SESRA</name>
<dbReference type="GO" id="GO:0005643">
    <property type="term" value="C:nuclear pore"/>
    <property type="evidence" value="ECO:0007669"/>
    <property type="project" value="InterPro"/>
</dbReference>
<evidence type="ECO:0000256" key="1">
    <source>
        <dbReference type="SAM" id="Coils"/>
    </source>
</evidence>
<feature type="region of interest" description="Disordered" evidence="2">
    <location>
        <begin position="187"/>
        <end position="213"/>
    </location>
</feature>
<gene>
    <name evidence="3" type="ORF">Sradi_3036500</name>
</gene>
<dbReference type="InterPro" id="IPR021827">
    <property type="entry name" value="Nup186/Nup192/Nup205"/>
</dbReference>
<keyword evidence="1" id="KW-0175">Coiled coil</keyword>
<organism evidence="3">
    <name type="scientific">Sesamum radiatum</name>
    <name type="common">Black benniseed</name>
    <dbReference type="NCBI Taxonomy" id="300843"/>
    <lineage>
        <taxon>Eukaryota</taxon>
        <taxon>Viridiplantae</taxon>
        <taxon>Streptophyta</taxon>
        <taxon>Embryophyta</taxon>
        <taxon>Tracheophyta</taxon>
        <taxon>Spermatophyta</taxon>
        <taxon>Magnoliopsida</taxon>
        <taxon>eudicotyledons</taxon>
        <taxon>Gunneridae</taxon>
        <taxon>Pentapetalae</taxon>
        <taxon>asterids</taxon>
        <taxon>lamiids</taxon>
        <taxon>Lamiales</taxon>
        <taxon>Pedaliaceae</taxon>
        <taxon>Sesamum</taxon>
    </lineage>
</organism>
<feature type="region of interest" description="Disordered" evidence="2">
    <location>
        <begin position="41"/>
        <end position="82"/>
    </location>
</feature>
<dbReference type="PANTHER" id="PTHR31344:SF15">
    <property type="entry name" value="EEIG1_EHBP1 PROTEIN AMINO-TERMINAL DOMAIN PROTEIN"/>
    <property type="match status" value="1"/>
</dbReference>
<dbReference type="PANTHER" id="PTHR31344">
    <property type="entry name" value="NUCLEAR PORE COMPLEX PROTEIN NUP205"/>
    <property type="match status" value="1"/>
</dbReference>
<feature type="region of interest" description="Disordered" evidence="2">
    <location>
        <begin position="407"/>
        <end position="427"/>
    </location>
</feature>
<protein>
    <recommendedName>
        <fullName evidence="4">Dilute domain-containing protein</fullName>
    </recommendedName>
</protein>
<evidence type="ECO:0008006" key="4">
    <source>
        <dbReference type="Google" id="ProtNLM"/>
    </source>
</evidence>
<evidence type="ECO:0000313" key="3">
    <source>
        <dbReference type="EMBL" id="KAL0377310.1"/>
    </source>
</evidence>
<comment type="caution">
    <text evidence="3">The sequence shown here is derived from an EMBL/GenBank/DDBJ whole genome shotgun (WGS) entry which is preliminary data.</text>
</comment>
<dbReference type="AlphaFoldDB" id="A0AAW2RAP1"/>
<feature type="compositionally biased region" description="Polar residues" evidence="2">
    <location>
        <begin position="539"/>
        <end position="548"/>
    </location>
</feature>
<reference evidence="3" key="2">
    <citation type="journal article" date="2024" name="Plant">
        <title>Genomic evolution and insights into agronomic trait innovations of Sesamum species.</title>
        <authorList>
            <person name="Miao H."/>
            <person name="Wang L."/>
            <person name="Qu L."/>
            <person name="Liu H."/>
            <person name="Sun Y."/>
            <person name="Le M."/>
            <person name="Wang Q."/>
            <person name="Wei S."/>
            <person name="Zheng Y."/>
            <person name="Lin W."/>
            <person name="Duan Y."/>
            <person name="Cao H."/>
            <person name="Xiong S."/>
            <person name="Wang X."/>
            <person name="Wei L."/>
            <person name="Li C."/>
            <person name="Ma Q."/>
            <person name="Ju M."/>
            <person name="Zhao R."/>
            <person name="Li G."/>
            <person name="Mu C."/>
            <person name="Tian Q."/>
            <person name="Mei H."/>
            <person name="Zhang T."/>
            <person name="Gao T."/>
            <person name="Zhang H."/>
        </authorList>
    </citation>
    <scope>NUCLEOTIDE SEQUENCE</scope>
    <source>
        <strain evidence="3">G02</strain>
    </source>
</reference>
<feature type="region of interest" description="Disordered" evidence="2">
    <location>
        <begin position="536"/>
        <end position="557"/>
    </location>
</feature>
<evidence type="ECO:0000256" key="2">
    <source>
        <dbReference type="SAM" id="MobiDB-lite"/>
    </source>
</evidence>
<proteinExistence type="predicted"/>